<protein>
    <submittedName>
        <fullName evidence="2">Uncharacterized protein</fullName>
    </submittedName>
</protein>
<feature type="region of interest" description="Disordered" evidence="1">
    <location>
        <begin position="1"/>
        <end position="151"/>
    </location>
</feature>
<feature type="compositionally biased region" description="Basic residues" evidence="1">
    <location>
        <begin position="80"/>
        <end position="98"/>
    </location>
</feature>
<feature type="compositionally biased region" description="Polar residues" evidence="1">
    <location>
        <begin position="32"/>
        <end position="56"/>
    </location>
</feature>
<organism evidence="2 3">
    <name type="scientific">Candida oxycetoniae</name>
    <dbReference type="NCBI Taxonomy" id="497107"/>
    <lineage>
        <taxon>Eukaryota</taxon>
        <taxon>Fungi</taxon>
        <taxon>Dikarya</taxon>
        <taxon>Ascomycota</taxon>
        <taxon>Saccharomycotina</taxon>
        <taxon>Pichiomycetes</taxon>
        <taxon>Debaryomycetaceae</taxon>
        <taxon>Candida/Lodderomyces clade</taxon>
        <taxon>Candida</taxon>
    </lineage>
</organism>
<dbReference type="GeneID" id="73378214"/>
<gene>
    <name evidence="2" type="ORF">KGF56_000597</name>
</gene>
<reference evidence="2" key="1">
    <citation type="journal article" date="2022" name="DNA Res.">
        <title>Genome analysis of five recently described species of the CUG-Ser clade uncovers Candida theae as a new hybrid lineage with pathogenic potential in the Candida parapsilosis species complex.</title>
        <authorList>
            <person name="Mixao V."/>
            <person name="Del Olmo V."/>
            <person name="Hegedusova E."/>
            <person name="Saus E."/>
            <person name="Pryszcz L."/>
            <person name="Cillingova A."/>
            <person name="Nosek J."/>
            <person name="Gabaldon T."/>
        </authorList>
    </citation>
    <scope>NUCLEOTIDE SEQUENCE</scope>
    <source>
        <strain evidence="2">CBS 10844</strain>
    </source>
</reference>
<sequence length="408" mass="45450">MKQVSQVSNVDFTNLRRMSTSNSHVSESSNNTMKNNSLAKLFSKNKSSTTIQPDQFSSNERSEVSSEKEVSTDETAKVVGSRKSRKMPRLKLSSKKTHTSTPTSDHTTANETDNAAFNYTITTTTTAATPPPPPTTTTTTTTSTSSTKTRKMSIGSSVTSFHNLFHKPLTSSSSTKNEDKIRTDSSHTSPSKSAVGLSSNNSNSMITDPTLASMFRFTNANHSIEENEGTFDHGTLLELQRKMFTPADSYIQHKINKYHQQDIGLGITNEHDMTNDTEPDTADQIRFIKFHQRLSDTLRPLFIPQHKSDGNWVPSTRILGESVEDLGMAIKESFLDAASQAKKVGTISKQHKPRGKISKSGIKSHPQPIQITNETNHIVSNQYHVQPFHLIQQYYVHSYETELPQRIN</sequence>
<name>A0AAI9T1S3_9ASCO</name>
<feature type="compositionally biased region" description="Basic and acidic residues" evidence="1">
    <location>
        <begin position="176"/>
        <end position="185"/>
    </location>
</feature>
<proteinExistence type="predicted"/>
<feature type="compositionally biased region" description="Low complexity" evidence="1">
    <location>
        <begin position="136"/>
        <end position="147"/>
    </location>
</feature>
<evidence type="ECO:0000313" key="3">
    <source>
        <dbReference type="Proteomes" id="UP001202479"/>
    </source>
</evidence>
<dbReference type="EMBL" id="JAHUZD010000023">
    <property type="protein sequence ID" value="KAI3406465.2"/>
    <property type="molecule type" value="Genomic_DNA"/>
</dbReference>
<feature type="compositionally biased region" description="Polar residues" evidence="1">
    <location>
        <begin position="1"/>
        <end position="18"/>
    </location>
</feature>
<feature type="compositionally biased region" description="Basic and acidic residues" evidence="1">
    <location>
        <begin position="60"/>
        <end position="76"/>
    </location>
</feature>
<feature type="compositionally biased region" description="Polar residues" evidence="1">
    <location>
        <begin position="109"/>
        <end position="121"/>
    </location>
</feature>
<feature type="region of interest" description="Disordered" evidence="1">
    <location>
        <begin position="167"/>
        <end position="205"/>
    </location>
</feature>
<feature type="region of interest" description="Disordered" evidence="1">
    <location>
        <begin position="347"/>
        <end position="367"/>
    </location>
</feature>
<accession>A0AAI9T1S3</accession>
<dbReference type="Proteomes" id="UP001202479">
    <property type="component" value="Unassembled WGS sequence"/>
</dbReference>
<dbReference type="AlphaFoldDB" id="A0AAI9T1S3"/>
<comment type="caution">
    <text evidence="2">The sequence shown here is derived from an EMBL/GenBank/DDBJ whole genome shotgun (WGS) entry which is preliminary data.</text>
</comment>
<evidence type="ECO:0000256" key="1">
    <source>
        <dbReference type="SAM" id="MobiDB-lite"/>
    </source>
</evidence>
<dbReference type="RefSeq" id="XP_049182210.1">
    <property type="nucleotide sequence ID" value="XM_049326523.1"/>
</dbReference>
<evidence type="ECO:0000313" key="2">
    <source>
        <dbReference type="EMBL" id="KAI3406465.2"/>
    </source>
</evidence>
<feature type="compositionally biased region" description="Low complexity" evidence="1">
    <location>
        <begin position="19"/>
        <end position="31"/>
    </location>
</feature>
<keyword evidence="3" id="KW-1185">Reference proteome</keyword>
<feature type="compositionally biased region" description="Polar residues" evidence="1">
    <location>
        <begin position="186"/>
        <end position="205"/>
    </location>
</feature>